<dbReference type="InterPro" id="IPR045380">
    <property type="entry name" value="LD_TPept_scaffold_dom"/>
</dbReference>
<keyword evidence="11" id="KW-1185">Reference proteome</keyword>
<feature type="signal peptide" evidence="8">
    <location>
        <begin position="1"/>
        <end position="22"/>
    </location>
</feature>
<feature type="active site" description="Nucleophile" evidence="7">
    <location>
        <position position="442"/>
    </location>
</feature>
<keyword evidence="6 7" id="KW-0961">Cell wall biogenesis/degradation</keyword>
<protein>
    <submittedName>
        <fullName evidence="10">Murein L,D-transpeptidase</fullName>
    </submittedName>
</protein>
<dbReference type="SUPFAM" id="SSF47090">
    <property type="entry name" value="PGBD-like"/>
    <property type="match status" value="1"/>
</dbReference>
<dbReference type="PROSITE" id="PS52029">
    <property type="entry name" value="LD_TPASE"/>
    <property type="match status" value="1"/>
</dbReference>
<dbReference type="InterPro" id="IPR052905">
    <property type="entry name" value="LD-transpeptidase_YkuD-like"/>
</dbReference>
<evidence type="ECO:0000256" key="1">
    <source>
        <dbReference type="ARBA" id="ARBA00004752"/>
    </source>
</evidence>
<dbReference type="Gene3D" id="1.10.101.10">
    <property type="entry name" value="PGBD-like superfamily/PGBD"/>
    <property type="match status" value="1"/>
</dbReference>
<dbReference type="PANTHER" id="PTHR41533">
    <property type="entry name" value="L,D-TRANSPEPTIDASE HI_1667-RELATED"/>
    <property type="match status" value="1"/>
</dbReference>
<dbReference type="EMBL" id="JBHRXZ010000017">
    <property type="protein sequence ID" value="MFC3607668.1"/>
    <property type="molecule type" value="Genomic_DNA"/>
</dbReference>
<feature type="chain" id="PRO_5045180235" evidence="8">
    <location>
        <begin position="23"/>
        <end position="528"/>
    </location>
</feature>
<keyword evidence="8" id="KW-0732">Signal</keyword>
<evidence type="ECO:0000256" key="7">
    <source>
        <dbReference type="PROSITE-ProRule" id="PRU01373"/>
    </source>
</evidence>
<feature type="domain" description="L,D-TPase catalytic" evidence="9">
    <location>
        <begin position="295"/>
        <end position="467"/>
    </location>
</feature>
<dbReference type="Gene3D" id="2.40.440.10">
    <property type="entry name" value="L,D-transpeptidase catalytic domain-like"/>
    <property type="match status" value="1"/>
</dbReference>
<evidence type="ECO:0000256" key="3">
    <source>
        <dbReference type="ARBA" id="ARBA00022679"/>
    </source>
</evidence>
<evidence type="ECO:0000256" key="2">
    <source>
        <dbReference type="ARBA" id="ARBA00005992"/>
    </source>
</evidence>
<sequence>MPDPRTICLIASLGLASLGAHATGLQQVLDDPAQSCPPLLHTGYAGNAELLASLYGTSEGRPLWSDPGRLQALRSAFEALADDGLEPAEYLPDPFPAPSLDQPAATAACQDLLLTRGYLDALRHLARGRLAQRDYEPLWREREHTGDEIRATLALAKAGLADPARAFEQARPAAEQYRHLRLAYARARQEPLADWFALASGPLLRPGMSDPRVAGLEARLQMAGYLPPASEPATHHHPALVNALRAFQQDHGLQADGILGPATLHELNISPASRLHGLRANLERWRWLARDLEPDLLLVDIAGAQLALYRDGQAVWQTRAQVGRAGRATPQLKSTITRLTLNPTWTVPPTILREDKLPQIRQDPEYLTRSRLQVLDFQGHPVDPATVDWNAPSGVMLRQEAGPDNPLGQVAVRFANPFAIYLHDTPSQRLFASAERATSSGCVRVEAALGLVEQLLTEAERDTVERRLALGRTYEYRLQRPTPVLLGYWTAEADALGTAHYRPDIYRQDAALIAALNRAMSEGRSIAR</sequence>
<proteinExistence type="inferred from homology"/>
<keyword evidence="3" id="KW-0808">Transferase</keyword>
<dbReference type="SUPFAM" id="SSF141523">
    <property type="entry name" value="L,D-transpeptidase catalytic domain-like"/>
    <property type="match status" value="1"/>
</dbReference>
<dbReference type="InterPro" id="IPR036366">
    <property type="entry name" value="PGBDSf"/>
</dbReference>
<evidence type="ECO:0000313" key="11">
    <source>
        <dbReference type="Proteomes" id="UP001595630"/>
    </source>
</evidence>
<dbReference type="InterPro" id="IPR036365">
    <property type="entry name" value="PGBD-like_sf"/>
</dbReference>
<dbReference type="RefSeq" id="WP_386363228.1">
    <property type="nucleotide sequence ID" value="NZ_JBHRXZ010000017.1"/>
</dbReference>
<dbReference type="Pfam" id="PF20142">
    <property type="entry name" value="Scaffold"/>
    <property type="match status" value="1"/>
</dbReference>
<dbReference type="InterPro" id="IPR038063">
    <property type="entry name" value="Transpep_catalytic_dom"/>
</dbReference>
<comment type="caution">
    <text evidence="10">The sequence shown here is derived from an EMBL/GenBank/DDBJ whole genome shotgun (WGS) entry which is preliminary data.</text>
</comment>
<dbReference type="Proteomes" id="UP001595630">
    <property type="component" value="Unassembled WGS sequence"/>
</dbReference>
<feature type="active site" description="Proton donor/acceptor" evidence="7">
    <location>
        <position position="423"/>
    </location>
</feature>
<reference evidence="11" key="1">
    <citation type="journal article" date="2019" name="Int. J. Syst. Evol. Microbiol.">
        <title>The Global Catalogue of Microorganisms (GCM) 10K type strain sequencing project: providing services to taxonomists for standard genome sequencing and annotation.</title>
        <authorList>
            <consortium name="The Broad Institute Genomics Platform"/>
            <consortium name="The Broad Institute Genome Sequencing Center for Infectious Disease"/>
            <person name="Wu L."/>
            <person name="Ma J."/>
        </authorList>
    </citation>
    <scope>NUCLEOTIDE SEQUENCE [LARGE SCALE GENOMIC DNA]</scope>
    <source>
        <strain evidence="11">KCTC 42447</strain>
    </source>
</reference>
<evidence type="ECO:0000256" key="8">
    <source>
        <dbReference type="SAM" id="SignalP"/>
    </source>
</evidence>
<evidence type="ECO:0000259" key="9">
    <source>
        <dbReference type="PROSITE" id="PS52029"/>
    </source>
</evidence>
<name>A0ABV7T565_9GAMM</name>
<dbReference type="Pfam" id="PF01471">
    <property type="entry name" value="PG_binding_1"/>
    <property type="match status" value="1"/>
</dbReference>
<evidence type="ECO:0000256" key="5">
    <source>
        <dbReference type="ARBA" id="ARBA00022984"/>
    </source>
</evidence>
<evidence type="ECO:0000256" key="6">
    <source>
        <dbReference type="ARBA" id="ARBA00023316"/>
    </source>
</evidence>
<evidence type="ECO:0000313" key="10">
    <source>
        <dbReference type="EMBL" id="MFC3607668.1"/>
    </source>
</evidence>
<keyword evidence="5 7" id="KW-0573">Peptidoglycan synthesis</keyword>
<dbReference type="InterPro" id="IPR002477">
    <property type="entry name" value="Peptidoglycan-bd-like"/>
</dbReference>
<dbReference type="InterPro" id="IPR005490">
    <property type="entry name" value="LD_TPept_cat_dom"/>
</dbReference>
<evidence type="ECO:0000256" key="4">
    <source>
        <dbReference type="ARBA" id="ARBA00022960"/>
    </source>
</evidence>
<dbReference type="Pfam" id="PF03734">
    <property type="entry name" value="YkuD"/>
    <property type="match status" value="1"/>
</dbReference>
<comment type="similarity">
    <text evidence="2">Belongs to the YkuD family.</text>
</comment>
<gene>
    <name evidence="10" type="ORF">ACFOMF_07770</name>
</gene>
<comment type="pathway">
    <text evidence="1 7">Cell wall biogenesis; peptidoglycan biosynthesis.</text>
</comment>
<accession>A0ABV7T565</accession>
<keyword evidence="4 7" id="KW-0133">Cell shape</keyword>
<dbReference type="CDD" id="cd16913">
    <property type="entry name" value="YkuD_like"/>
    <property type="match status" value="1"/>
</dbReference>
<organism evidence="10 11">
    <name type="scientific">Stutzerimonas tarimensis</name>
    <dbReference type="NCBI Taxonomy" id="1507735"/>
    <lineage>
        <taxon>Bacteria</taxon>
        <taxon>Pseudomonadati</taxon>
        <taxon>Pseudomonadota</taxon>
        <taxon>Gammaproteobacteria</taxon>
        <taxon>Pseudomonadales</taxon>
        <taxon>Pseudomonadaceae</taxon>
        <taxon>Stutzerimonas</taxon>
    </lineage>
</organism>
<dbReference type="PANTHER" id="PTHR41533:SF2">
    <property type="entry name" value="BLR7131 PROTEIN"/>
    <property type="match status" value="1"/>
</dbReference>